<evidence type="ECO:0000313" key="3">
    <source>
        <dbReference type="Proteomes" id="UP000553632"/>
    </source>
</evidence>
<dbReference type="EMBL" id="JABANO010000809">
    <property type="protein sequence ID" value="KAF4758939.1"/>
    <property type="molecule type" value="Genomic_DNA"/>
</dbReference>
<keyword evidence="3" id="KW-1185">Reference proteome</keyword>
<feature type="compositionally biased region" description="Polar residues" evidence="1">
    <location>
        <begin position="31"/>
        <end position="46"/>
    </location>
</feature>
<proteinExistence type="predicted"/>
<organism evidence="2 3">
    <name type="scientific">Perkinsus olseni</name>
    <name type="common">Perkinsus atlanticus</name>
    <dbReference type="NCBI Taxonomy" id="32597"/>
    <lineage>
        <taxon>Eukaryota</taxon>
        <taxon>Sar</taxon>
        <taxon>Alveolata</taxon>
        <taxon>Perkinsozoa</taxon>
        <taxon>Perkinsea</taxon>
        <taxon>Perkinsida</taxon>
        <taxon>Perkinsidae</taxon>
        <taxon>Perkinsus</taxon>
    </lineage>
</organism>
<protein>
    <submittedName>
        <fullName evidence="2">Uncharacterized protein</fullName>
    </submittedName>
</protein>
<feature type="non-terminal residue" evidence="2">
    <location>
        <position position="732"/>
    </location>
</feature>
<evidence type="ECO:0000313" key="2">
    <source>
        <dbReference type="EMBL" id="KAF4758939.1"/>
    </source>
</evidence>
<reference evidence="2 3" key="1">
    <citation type="submission" date="2020-04" db="EMBL/GenBank/DDBJ databases">
        <title>Perkinsus olseni comparative genomics.</title>
        <authorList>
            <person name="Bogema D.R."/>
        </authorList>
    </citation>
    <scope>NUCLEOTIDE SEQUENCE [LARGE SCALE GENOMIC DNA]</scope>
    <source>
        <strain evidence="2 3">ATCC PRA-207</strain>
    </source>
</reference>
<dbReference type="Proteomes" id="UP000553632">
    <property type="component" value="Unassembled WGS sequence"/>
</dbReference>
<gene>
    <name evidence="2" type="ORF">FOZ63_026453</name>
</gene>
<name>A0A7J6UNQ5_PEROL</name>
<accession>A0A7J6UNQ5</accession>
<evidence type="ECO:0000256" key="1">
    <source>
        <dbReference type="SAM" id="MobiDB-lite"/>
    </source>
</evidence>
<comment type="caution">
    <text evidence="2">The sequence shown here is derived from an EMBL/GenBank/DDBJ whole genome shotgun (WGS) entry which is preliminary data.</text>
</comment>
<feature type="region of interest" description="Disordered" evidence="1">
    <location>
        <begin position="31"/>
        <end position="50"/>
    </location>
</feature>
<sequence length="732" mass="81863">APSAMAALEALEIMYQRQQQQQMMSAYEARSTQQQKEGHMTRSTHSLGVPMVPENGAAPSGVQLNQPYVGLTTPTAVSHIAPTTATSGGHHAAGESMVFIPVAPAKLSDGALVIGPSTLFASSLTDPNSGRPQWVEYVAPPAGESDSPWTSIQCLAWHRNRSCAFDQIYYDRQLGNFVIALPEGQLGNIKKASYDGKALMFDSASDYDQHLDTGVAVTEDSLRELMKGVTTDAKDRDEVPRFQPSIQFFKDKSEFVKWHGEKQGFFISWLRGDTKPELIDGLTLHLLIFGPMNPGHFLYDSLYPAWITAVRFGYAFSPMNILPVDEGETKAARQTPHWSVLKHFGRREVFLTSELEDASVYSFSRLLVGSRFMGHRNPQRSMAMPGSYSYENAFFLFSQRLLAGFELAPWPNEMLEVEEWPSSWGCRGVIADNKRFDAELKAILMDIAAKSEALFGCDITFLRWEDYPFREQLAVIASSNLYISSTGTGMTRCHLIRPGGVVVHLGTMERLGHPERYQSAYRDVHFATGSPHLSSVYYPRRLWNTYGRLQREGVIDAIQRGVELFRQPINMPRPYSEGLSPTSLSWERYCNSTSDNCRAVVEVQNGNFEAGEHRAKDTYMCEYCSWVDFFNLAPMWSPVGCRDGDTIVHCPLDHRLYASVMDPDHVAFDPQCYDEEVAKIRSAKESMLREAAAKLNKDYKNLTASEAVAAMLQVQPPNCPLKVPAVPPQCAC</sequence>
<dbReference type="AlphaFoldDB" id="A0A7J6UNQ5"/>